<dbReference type="Proteomes" id="UP001219525">
    <property type="component" value="Unassembled WGS sequence"/>
</dbReference>
<dbReference type="GO" id="GO:0030014">
    <property type="term" value="C:CCR4-NOT complex"/>
    <property type="evidence" value="ECO:0007669"/>
    <property type="project" value="InterPro"/>
</dbReference>
<evidence type="ECO:0000313" key="2">
    <source>
        <dbReference type="Proteomes" id="UP001219525"/>
    </source>
</evidence>
<comment type="caution">
    <text evidence="1">The sequence shown here is derived from an EMBL/GenBank/DDBJ whole genome shotgun (WGS) entry which is preliminary data.</text>
</comment>
<dbReference type="AlphaFoldDB" id="A0AAD6YC58"/>
<evidence type="ECO:0008006" key="3">
    <source>
        <dbReference type="Google" id="ProtNLM"/>
    </source>
</evidence>
<name>A0AAD6YC58_9AGAR</name>
<dbReference type="InterPro" id="IPR019312">
    <property type="entry name" value="CNOT11"/>
</dbReference>
<keyword evidence="2" id="KW-1185">Reference proteome</keyword>
<proteinExistence type="predicted"/>
<dbReference type="Pfam" id="PF10155">
    <property type="entry name" value="CNOT11"/>
    <property type="match status" value="1"/>
</dbReference>
<sequence>MSSPQPHLPVEDPRSLVATLLARASTYPCSTAAAVFSRLAQSTSTFQLALDTLLPALDPPDSGELADRILISFILFALYAPHPITMNPFKSVMFVTFVKEREMAVAVATAGGIAPNEQLVWVLWKILKGDGQELGSYSPSSLARLVLPPNLRATELAVDAALLHSPPALCVSFAYINARQTLPAPSRLPTPADDERTDAIAHAMRLLLAARTRALTFSEQRQLTLHGAALAAAPLIAEADIAPLAAHNPGIAGPLFAALLAGPPGPAHATLRALTCLPPTLPTFDVLGRLLHDVTPLNAAGPNTGATVGELVCGEVLGPFVAQSISRLEQAAREEREGLVSDDRFAQGVQHLCRFYHSLIKRGLIDVSNDADTAAMAHFSLVHARFEEANALYRALAARAEIYLHL</sequence>
<accession>A0AAD6YC58</accession>
<protein>
    <recommendedName>
        <fullName evidence="3">CCR4-NOT transcription complex subunit 11</fullName>
    </recommendedName>
</protein>
<organism evidence="1 2">
    <name type="scientific">Mycena pura</name>
    <dbReference type="NCBI Taxonomy" id="153505"/>
    <lineage>
        <taxon>Eukaryota</taxon>
        <taxon>Fungi</taxon>
        <taxon>Dikarya</taxon>
        <taxon>Basidiomycota</taxon>
        <taxon>Agaricomycotina</taxon>
        <taxon>Agaricomycetes</taxon>
        <taxon>Agaricomycetidae</taxon>
        <taxon>Agaricales</taxon>
        <taxon>Marasmiineae</taxon>
        <taxon>Mycenaceae</taxon>
        <taxon>Mycena</taxon>
    </lineage>
</organism>
<reference evidence="1" key="1">
    <citation type="submission" date="2023-03" db="EMBL/GenBank/DDBJ databases">
        <title>Massive genome expansion in bonnet fungi (Mycena s.s.) driven by repeated elements and novel gene families across ecological guilds.</title>
        <authorList>
            <consortium name="Lawrence Berkeley National Laboratory"/>
            <person name="Harder C.B."/>
            <person name="Miyauchi S."/>
            <person name="Viragh M."/>
            <person name="Kuo A."/>
            <person name="Thoen E."/>
            <person name="Andreopoulos B."/>
            <person name="Lu D."/>
            <person name="Skrede I."/>
            <person name="Drula E."/>
            <person name="Henrissat B."/>
            <person name="Morin E."/>
            <person name="Kohler A."/>
            <person name="Barry K."/>
            <person name="LaButti K."/>
            <person name="Morin E."/>
            <person name="Salamov A."/>
            <person name="Lipzen A."/>
            <person name="Mereny Z."/>
            <person name="Hegedus B."/>
            <person name="Baldrian P."/>
            <person name="Stursova M."/>
            <person name="Weitz H."/>
            <person name="Taylor A."/>
            <person name="Grigoriev I.V."/>
            <person name="Nagy L.G."/>
            <person name="Martin F."/>
            <person name="Kauserud H."/>
        </authorList>
    </citation>
    <scope>NUCLEOTIDE SEQUENCE</scope>
    <source>
        <strain evidence="1">9144</strain>
    </source>
</reference>
<dbReference type="EMBL" id="JARJCW010000057">
    <property type="protein sequence ID" value="KAJ7201813.1"/>
    <property type="molecule type" value="Genomic_DNA"/>
</dbReference>
<gene>
    <name evidence="1" type="ORF">GGX14DRAFT_370817</name>
</gene>
<evidence type="ECO:0000313" key="1">
    <source>
        <dbReference type="EMBL" id="KAJ7201813.1"/>
    </source>
</evidence>